<dbReference type="AlphaFoldDB" id="A0A2S9K8Z6"/>
<dbReference type="Gene3D" id="2.70.98.10">
    <property type="match status" value="1"/>
</dbReference>
<comment type="catalytic activity">
    <reaction evidence="1">
        <text>alpha-D-glucose 6-phosphate = beta-D-glucose 6-phosphate</text>
        <dbReference type="Rhea" id="RHEA:16249"/>
        <dbReference type="ChEBI" id="CHEBI:58225"/>
        <dbReference type="ChEBI" id="CHEBI:58247"/>
        <dbReference type="EC" id="5.1.3.15"/>
    </reaction>
</comment>
<dbReference type="InterPro" id="IPR014718">
    <property type="entry name" value="GH-type_carb-bd"/>
</dbReference>
<dbReference type="OrthoDB" id="9790727at2"/>
<dbReference type="Proteomes" id="UP000238589">
    <property type="component" value="Unassembled WGS sequence"/>
</dbReference>
<organism evidence="6 7">
    <name type="scientific">Malikia granosa</name>
    <dbReference type="NCBI Taxonomy" id="263067"/>
    <lineage>
        <taxon>Bacteria</taxon>
        <taxon>Pseudomonadati</taxon>
        <taxon>Pseudomonadota</taxon>
        <taxon>Betaproteobacteria</taxon>
        <taxon>Burkholderiales</taxon>
        <taxon>Comamonadaceae</taxon>
        <taxon>Malikia</taxon>
    </lineage>
</organism>
<dbReference type="Pfam" id="PF01263">
    <property type="entry name" value="Aldose_epim"/>
    <property type="match status" value="1"/>
</dbReference>
<sequence>MSARATLVPETLGGLNCWRLSLPGGDSLRVAEQGGHVLSWIAGGRERLFLSPRSALDGSALDGSAPVRGGVPVCWPQFNQRGDLVKHGFARQLPWLTTAYDLGADAASLELTLCSSERTRALWPHEFELTLRLLLQPGRLRLTLGARNTGAQPLAFTGALHSYFACDDVAQASLSGLQGRPEWDSLTDGHAQGAEPLRFEAEFDRVYSGQSTPMRLQDGAQALTISQSDSWGDTVVWNPHVAKCAALADMEADGWRRMLCVEAARVFEPVTLAPGQTWQGWQQLELG</sequence>
<dbReference type="EMBL" id="PVLQ01000008">
    <property type="protein sequence ID" value="PRD66939.1"/>
    <property type="molecule type" value="Genomic_DNA"/>
</dbReference>
<evidence type="ECO:0000256" key="3">
    <source>
        <dbReference type="ARBA" id="ARBA00023235"/>
    </source>
</evidence>
<proteinExistence type="inferred from homology"/>
<feature type="active site" evidence="5">
    <location>
        <position position="262"/>
    </location>
</feature>
<accession>A0A2S9K8Z6</accession>
<dbReference type="CDD" id="cd09020">
    <property type="entry name" value="D-hex-6-P-epi_like"/>
    <property type="match status" value="1"/>
</dbReference>
<evidence type="ECO:0000313" key="6">
    <source>
        <dbReference type="EMBL" id="PRD66939.1"/>
    </source>
</evidence>
<dbReference type="InterPro" id="IPR011013">
    <property type="entry name" value="Gal_mutarotase_sf_dom"/>
</dbReference>
<feature type="active site" evidence="5">
    <location>
        <position position="161"/>
    </location>
</feature>
<dbReference type="PANTHER" id="PTHR11122:SF13">
    <property type="entry name" value="GLUCOSE-6-PHOSPHATE 1-EPIMERASE"/>
    <property type="match status" value="1"/>
</dbReference>
<dbReference type="InterPro" id="IPR008183">
    <property type="entry name" value="Aldose_1/G6P_1-epimerase"/>
</dbReference>
<comment type="similarity">
    <text evidence="2 4">Belongs to the glucose-6-phosphate 1-epimerase family.</text>
</comment>
<reference evidence="6 7" key="1">
    <citation type="submission" date="2018-03" db="EMBL/GenBank/DDBJ databases">
        <title>Comparative genomics illustrates the genes involved in a hyperalkaliphilic mechanisms of Serpentinomonas isolated from highly-alkaline calcium-rich serpentinized springs.</title>
        <authorList>
            <person name="Suzuki S."/>
            <person name="Ishii S."/>
            <person name="Walworth N."/>
            <person name="Bird L."/>
            <person name="Kuenen J.G."/>
            <person name="Nealson K.H."/>
        </authorList>
    </citation>
    <scope>NUCLEOTIDE SEQUENCE [LARGE SCALE GENOMIC DNA]</scope>
    <source>
        <strain evidence="6 7">P1</strain>
    </source>
</reference>
<keyword evidence="7" id="KW-1185">Reference proteome</keyword>
<evidence type="ECO:0000256" key="1">
    <source>
        <dbReference type="ARBA" id="ARBA00001096"/>
    </source>
</evidence>
<dbReference type="InterPro" id="IPR025532">
    <property type="entry name" value="G6P_1-epimerase"/>
</dbReference>
<dbReference type="GO" id="GO:0005737">
    <property type="term" value="C:cytoplasm"/>
    <property type="evidence" value="ECO:0007669"/>
    <property type="project" value="TreeGrafter"/>
</dbReference>
<protein>
    <recommendedName>
        <fullName evidence="4">Putative glucose-6-phosphate 1-epimerase</fullName>
        <ecNumber evidence="4">5.1.3.15</ecNumber>
    </recommendedName>
</protein>
<evidence type="ECO:0000256" key="4">
    <source>
        <dbReference type="PIRNR" id="PIRNR016020"/>
    </source>
</evidence>
<keyword evidence="3 4" id="KW-0413">Isomerase</keyword>
<dbReference type="EC" id="5.1.3.15" evidence="4"/>
<dbReference type="RefSeq" id="WP_105746921.1">
    <property type="nucleotide sequence ID" value="NZ_PVLQ01000008.1"/>
</dbReference>
<evidence type="ECO:0000256" key="2">
    <source>
        <dbReference type="ARBA" id="ARBA00005866"/>
    </source>
</evidence>
<dbReference type="PIRSF" id="PIRSF016020">
    <property type="entry name" value="PHexose_mutarotase"/>
    <property type="match status" value="1"/>
</dbReference>
<name>A0A2S9K8Z6_9BURK</name>
<dbReference type="SUPFAM" id="SSF74650">
    <property type="entry name" value="Galactose mutarotase-like"/>
    <property type="match status" value="1"/>
</dbReference>
<comment type="caution">
    <text evidence="6">The sequence shown here is derived from an EMBL/GenBank/DDBJ whole genome shotgun (WGS) entry which is preliminary data.</text>
</comment>
<evidence type="ECO:0000256" key="5">
    <source>
        <dbReference type="PIRSR" id="PIRSR016020-1"/>
    </source>
</evidence>
<evidence type="ECO:0000313" key="7">
    <source>
        <dbReference type="Proteomes" id="UP000238589"/>
    </source>
</evidence>
<dbReference type="GO" id="GO:0005975">
    <property type="term" value="P:carbohydrate metabolic process"/>
    <property type="evidence" value="ECO:0007669"/>
    <property type="project" value="InterPro"/>
</dbReference>
<gene>
    <name evidence="6" type="ORF">C6P64_02065</name>
</gene>
<dbReference type="GO" id="GO:0030246">
    <property type="term" value="F:carbohydrate binding"/>
    <property type="evidence" value="ECO:0007669"/>
    <property type="project" value="UniProtKB-UniRule"/>
</dbReference>
<dbReference type="PANTHER" id="PTHR11122">
    <property type="entry name" value="APOSPORY-ASSOCIATED PROTEIN C-RELATED"/>
    <property type="match status" value="1"/>
</dbReference>
<dbReference type="GO" id="GO:0047938">
    <property type="term" value="F:glucose-6-phosphate 1-epimerase activity"/>
    <property type="evidence" value="ECO:0007669"/>
    <property type="project" value="UniProtKB-UniRule"/>
</dbReference>